<dbReference type="EMBL" id="JAGKQM010000002">
    <property type="protein sequence ID" value="KAH0938205.1"/>
    <property type="molecule type" value="Genomic_DNA"/>
</dbReference>
<feature type="region of interest" description="Disordered" evidence="1">
    <location>
        <begin position="198"/>
        <end position="222"/>
    </location>
</feature>
<feature type="non-terminal residue" evidence="2">
    <location>
        <position position="1"/>
    </location>
</feature>
<feature type="compositionally biased region" description="Basic and acidic residues" evidence="1">
    <location>
        <begin position="67"/>
        <end position="93"/>
    </location>
</feature>
<reference evidence="2 3" key="1">
    <citation type="submission" date="2021-05" db="EMBL/GenBank/DDBJ databases">
        <title>Genome Assembly of Synthetic Allotetraploid Brassica napus Reveals Homoeologous Exchanges between Subgenomes.</title>
        <authorList>
            <person name="Davis J.T."/>
        </authorList>
    </citation>
    <scope>NUCLEOTIDE SEQUENCE [LARGE SCALE GENOMIC DNA]</scope>
    <source>
        <strain evidence="3">cv. Da-Ae</strain>
        <tissue evidence="2">Seedling</tissue>
    </source>
</reference>
<feature type="compositionally biased region" description="Basic and acidic residues" evidence="1">
    <location>
        <begin position="34"/>
        <end position="58"/>
    </location>
</feature>
<sequence length="334" mass="38044">GFIYNFPCANPNSFTFGTLDNRVTLANLPALSDERKQSRMTESVRETRAEHSANELHASKGAATCFTERKSSPERPFEDHRNTPEQDNKKEETVETTLVNKQAHKPREKTTGETPEEKPPSTSTDDAKRSQEPADQHRRRWHGLRSQKPTTPISQTGYSLTAINGPRPKPIKPNRRRLDQTRRGDWLLKTWKHLRHRIDTRRTPSQPDRLRLETPSEPSNRASFRRISYPATKHLPSRWSSTESVIGQTALSSGPPTLLTPQSQLTSRVGGLIDGELHLLLRSHPHYLVSTRADKNKTLTELSPLTPKFPTGSKPAAWSYCNLHPPETRRRRRS</sequence>
<feature type="region of interest" description="Disordered" evidence="1">
    <location>
        <begin position="34"/>
        <end position="181"/>
    </location>
</feature>
<evidence type="ECO:0000256" key="1">
    <source>
        <dbReference type="SAM" id="MobiDB-lite"/>
    </source>
</evidence>
<comment type="caution">
    <text evidence="2">The sequence shown here is derived from an EMBL/GenBank/DDBJ whole genome shotgun (WGS) entry which is preliminary data.</text>
</comment>
<evidence type="ECO:0000313" key="3">
    <source>
        <dbReference type="Proteomes" id="UP000824890"/>
    </source>
</evidence>
<feature type="compositionally biased region" description="Basic and acidic residues" evidence="1">
    <location>
        <begin position="108"/>
        <end position="136"/>
    </location>
</feature>
<accession>A0ABQ8E9B1</accession>
<proteinExistence type="predicted"/>
<keyword evidence="3" id="KW-1185">Reference proteome</keyword>
<feature type="compositionally biased region" description="Polar residues" evidence="1">
    <location>
        <begin position="147"/>
        <end position="162"/>
    </location>
</feature>
<protein>
    <submittedName>
        <fullName evidence="2">Uncharacterized protein</fullName>
    </submittedName>
</protein>
<evidence type="ECO:0000313" key="2">
    <source>
        <dbReference type="EMBL" id="KAH0938205.1"/>
    </source>
</evidence>
<dbReference type="Proteomes" id="UP000824890">
    <property type="component" value="Unassembled WGS sequence"/>
</dbReference>
<organism evidence="2 3">
    <name type="scientific">Brassica napus</name>
    <name type="common">Rape</name>
    <dbReference type="NCBI Taxonomy" id="3708"/>
    <lineage>
        <taxon>Eukaryota</taxon>
        <taxon>Viridiplantae</taxon>
        <taxon>Streptophyta</taxon>
        <taxon>Embryophyta</taxon>
        <taxon>Tracheophyta</taxon>
        <taxon>Spermatophyta</taxon>
        <taxon>Magnoliopsida</taxon>
        <taxon>eudicotyledons</taxon>
        <taxon>Gunneridae</taxon>
        <taxon>Pentapetalae</taxon>
        <taxon>rosids</taxon>
        <taxon>malvids</taxon>
        <taxon>Brassicales</taxon>
        <taxon>Brassicaceae</taxon>
        <taxon>Brassiceae</taxon>
        <taxon>Brassica</taxon>
    </lineage>
</organism>
<gene>
    <name evidence="2" type="ORF">HID58_005666</name>
</gene>
<name>A0ABQ8E9B1_BRANA</name>